<feature type="domain" description="Glutamine amidotransferase" evidence="1">
    <location>
        <begin position="17"/>
        <end position="177"/>
    </location>
</feature>
<dbReference type="Gene3D" id="3.40.50.880">
    <property type="match status" value="1"/>
</dbReference>
<evidence type="ECO:0000259" key="1">
    <source>
        <dbReference type="Pfam" id="PF00117"/>
    </source>
</evidence>
<dbReference type="SUPFAM" id="SSF52317">
    <property type="entry name" value="Class I glutamine amidotransferase-like"/>
    <property type="match status" value="1"/>
</dbReference>
<dbReference type="PANTHER" id="PTHR42695:SF5">
    <property type="entry name" value="GLUTAMINE AMIDOTRANSFERASE YLR126C-RELATED"/>
    <property type="match status" value="1"/>
</dbReference>
<protein>
    <submittedName>
        <fullName evidence="2">GMP synthase</fullName>
    </submittedName>
</protein>
<dbReference type="PANTHER" id="PTHR42695">
    <property type="entry name" value="GLUTAMINE AMIDOTRANSFERASE YLR126C-RELATED"/>
    <property type="match status" value="1"/>
</dbReference>
<dbReference type="Proteomes" id="UP000321328">
    <property type="component" value="Unassembled WGS sequence"/>
</dbReference>
<dbReference type="GO" id="GO:0005829">
    <property type="term" value="C:cytosol"/>
    <property type="evidence" value="ECO:0007669"/>
    <property type="project" value="TreeGrafter"/>
</dbReference>
<comment type="caution">
    <text evidence="2">The sequence shown here is derived from an EMBL/GenBank/DDBJ whole genome shotgun (WGS) entry which is preliminary data.</text>
</comment>
<dbReference type="OrthoDB" id="5196541at2"/>
<reference evidence="2 3" key="1">
    <citation type="submission" date="2019-07" db="EMBL/GenBank/DDBJ databases">
        <title>Whole genome shotgun sequence of Pseudonocardia asaccharolytica NBRC 16224.</title>
        <authorList>
            <person name="Hosoyama A."/>
            <person name="Uohara A."/>
            <person name="Ohji S."/>
            <person name="Ichikawa N."/>
        </authorList>
    </citation>
    <scope>NUCLEOTIDE SEQUENCE [LARGE SCALE GENOMIC DNA]</scope>
    <source>
        <strain evidence="2 3">NBRC 16224</strain>
    </source>
</reference>
<name>A0A511D1P2_9PSEU</name>
<accession>A0A511D1P2</accession>
<organism evidence="2 3">
    <name type="scientific">Pseudonocardia asaccharolytica DSM 44247 = NBRC 16224</name>
    <dbReference type="NCBI Taxonomy" id="1123024"/>
    <lineage>
        <taxon>Bacteria</taxon>
        <taxon>Bacillati</taxon>
        <taxon>Actinomycetota</taxon>
        <taxon>Actinomycetes</taxon>
        <taxon>Pseudonocardiales</taxon>
        <taxon>Pseudonocardiaceae</taxon>
        <taxon>Pseudonocardia</taxon>
    </lineage>
</organism>
<gene>
    <name evidence="2" type="ORF">PA7_25530</name>
</gene>
<evidence type="ECO:0000313" key="3">
    <source>
        <dbReference type="Proteomes" id="UP000321328"/>
    </source>
</evidence>
<evidence type="ECO:0000313" key="2">
    <source>
        <dbReference type="EMBL" id="GEL18716.1"/>
    </source>
</evidence>
<dbReference type="PROSITE" id="PS51273">
    <property type="entry name" value="GATASE_TYPE_1"/>
    <property type="match status" value="1"/>
</dbReference>
<proteinExistence type="predicted"/>
<dbReference type="InterPro" id="IPR029062">
    <property type="entry name" value="Class_I_gatase-like"/>
</dbReference>
<dbReference type="EMBL" id="BJVI01000024">
    <property type="protein sequence ID" value="GEL18716.1"/>
    <property type="molecule type" value="Genomic_DNA"/>
</dbReference>
<dbReference type="STRING" id="1123024.GCA_000423625_04105"/>
<sequence length="247" mass="26030">MKPVAVIVHSPRSDIKWVRRLLEQRDVPVRLVRLYSGGPLPDPGDVAAAVSMGGPMSAYGDGRAPFLAAEEEFLGRAVAAGLPVLGICLGAQLLAGVLGGAAVPGEHGLEGGEIEVTVDPGTDDPVLAGRSGTYFSFHADSFRFPPGATLLAWSDRYPQAYRLGTALGIQFHPEISPAGVRLLAEVEHERLRAAGIDAEAMVAAAVRRETRSRRQADALLGGWIDREVRAAVATPAIPPTEHLGGPR</sequence>
<dbReference type="Pfam" id="PF00117">
    <property type="entry name" value="GATase"/>
    <property type="match status" value="1"/>
</dbReference>
<dbReference type="CDD" id="cd01741">
    <property type="entry name" value="GATase1_1"/>
    <property type="match status" value="1"/>
</dbReference>
<dbReference type="InterPro" id="IPR044992">
    <property type="entry name" value="ChyE-like"/>
</dbReference>
<dbReference type="AlphaFoldDB" id="A0A511D1P2"/>
<keyword evidence="3" id="KW-1185">Reference proteome</keyword>
<dbReference type="RefSeq" id="WP_051233342.1">
    <property type="nucleotide sequence ID" value="NZ_AUII01000026.1"/>
</dbReference>
<dbReference type="InterPro" id="IPR017926">
    <property type="entry name" value="GATASE"/>
</dbReference>